<evidence type="ECO:0000259" key="6">
    <source>
        <dbReference type="PROSITE" id="PS50850"/>
    </source>
</evidence>
<feature type="transmembrane region" description="Helical" evidence="5">
    <location>
        <begin position="173"/>
        <end position="192"/>
    </location>
</feature>
<proteinExistence type="predicted"/>
<evidence type="ECO:0000313" key="8">
    <source>
        <dbReference type="Proteomes" id="UP000076874"/>
    </source>
</evidence>
<feature type="transmembrane region" description="Helical" evidence="5">
    <location>
        <begin position="142"/>
        <end position="167"/>
    </location>
</feature>
<feature type="transmembrane region" description="Helical" evidence="5">
    <location>
        <begin position="231"/>
        <end position="256"/>
    </location>
</feature>
<dbReference type="GO" id="GO:0005886">
    <property type="term" value="C:plasma membrane"/>
    <property type="evidence" value="ECO:0007669"/>
    <property type="project" value="TreeGrafter"/>
</dbReference>
<feature type="transmembrane region" description="Helical" evidence="5">
    <location>
        <begin position="16"/>
        <end position="36"/>
    </location>
</feature>
<dbReference type="Proteomes" id="UP000076874">
    <property type="component" value="Unassembled WGS sequence"/>
</dbReference>
<name>A0A167S313_9HYPO</name>
<dbReference type="InterPro" id="IPR036259">
    <property type="entry name" value="MFS_trans_sf"/>
</dbReference>
<dbReference type="Gene3D" id="1.20.1720.10">
    <property type="entry name" value="Multidrug resistance protein D"/>
    <property type="match status" value="1"/>
</dbReference>
<feature type="transmembrane region" description="Helical" evidence="5">
    <location>
        <begin position="268"/>
        <end position="290"/>
    </location>
</feature>
<feature type="transmembrane region" description="Helical" evidence="5">
    <location>
        <begin position="337"/>
        <end position="358"/>
    </location>
</feature>
<evidence type="ECO:0000256" key="2">
    <source>
        <dbReference type="ARBA" id="ARBA00022692"/>
    </source>
</evidence>
<feature type="transmembrane region" description="Helical" evidence="5">
    <location>
        <begin position="84"/>
        <end position="103"/>
    </location>
</feature>
<dbReference type="Pfam" id="PF07690">
    <property type="entry name" value="MFS_1"/>
    <property type="match status" value="1"/>
</dbReference>
<feature type="transmembrane region" description="Helical" evidence="5">
    <location>
        <begin position="311"/>
        <end position="331"/>
    </location>
</feature>
<dbReference type="InterPro" id="IPR011701">
    <property type="entry name" value="MFS"/>
</dbReference>
<dbReference type="OrthoDB" id="3066029at2759"/>
<evidence type="ECO:0000256" key="5">
    <source>
        <dbReference type="SAM" id="Phobius"/>
    </source>
</evidence>
<dbReference type="PROSITE" id="PS50850">
    <property type="entry name" value="MFS"/>
    <property type="match status" value="1"/>
</dbReference>
<sequence>MPPSLSGHNLPTWRKYLVLFVVSWMTLVVTFSSTSLLSATPEISAALATTSEVVDITNSGVLVAMGLSVLIWSPLSDVLGRRRIYNLAIFVNFAFSVGVALATDMGMFVAFRLLGGFTGCYFMVAGQTIITDIFEPVQRGRATGFFLVGSVAGPALGPCIAGIIVAFNDWRTIFWLQSAMSGLGLILSVLLIPAIESTSAYKNDTAKKLHSRLLSRLNPWSVFRQFKNPKVFFADLACGFLAITNYGLLACIRAVINPRFNLTTPLISGLFYIAPGIGFILGSVVGGRMSDQTVKRYMVKRDGARFPEDRLNSGTWSLLFVLPASMLLLGWSLEKRFGGLTLPIVAAFFAGVGLLSAFNSLNTFVAGTPFFLYCFSFSSGN</sequence>
<feature type="transmembrane region" description="Helical" evidence="5">
    <location>
        <begin position="56"/>
        <end position="72"/>
    </location>
</feature>
<dbReference type="SUPFAM" id="SSF103473">
    <property type="entry name" value="MFS general substrate transporter"/>
    <property type="match status" value="1"/>
</dbReference>
<evidence type="ECO:0000256" key="4">
    <source>
        <dbReference type="ARBA" id="ARBA00023136"/>
    </source>
</evidence>
<accession>A0A167S313</accession>
<dbReference type="PANTHER" id="PTHR23502:SF152">
    <property type="entry name" value="MAJOR FACILITATOR SUPERFAMILY (MFS) PROFILE DOMAIN-CONTAINING PROTEIN-RELATED"/>
    <property type="match status" value="1"/>
</dbReference>
<organism evidence="7 8">
    <name type="scientific">Niveomyces insectorum RCEF 264</name>
    <dbReference type="NCBI Taxonomy" id="1081102"/>
    <lineage>
        <taxon>Eukaryota</taxon>
        <taxon>Fungi</taxon>
        <taxon>Dikarya</taxon>
        <taxon>Ascomycota</taxon>
        <taxon>Pezizomycotina</taxon>
        <taxon>Sordariomycetes</taxon>
        <taxon>Hypocreomycetidae</taxon>
        <taxon>Hypocreales</taxon>
        <taxon>Cordycipitaceae</taxon>
        <taxon>Niveomyces</taxon>
    </lineage>
</organism>
<reference evidence="7 8" key="1">
    <citation type="journal article" date="2016" name="Genome Biol. Evol.">
        <title>Divergent and convergent evolution of fungal pathogenicity.</title>
        <authorList>
            <person name="Shang Y."/>
            <person name="Xiao G."/>
            <person name="Zheng P."/>
            <person name="Cen K."/>
            <person name="Zhan S."/>
            <person name="Wang C."/>
        </authorList>
    </citation>
    <scope>NUCLEOTIDE SEQUENCE [LARGE SCALE GENOMIC DNA]</scope>
    <source>
        <strain evidence="7 8">RCEF 264</strain>
    </source>
</reference>
<feature type="transmembrane region" description="Helical" evidence="5">
    <location>
        <begin position="109"/>
        <end position="130"/>
    </location>
</feature>
<keyword evidence="2 5" id="KW-0812">Transmembrane</keyword>
<gene>
    <name evidence="7" type="ORF">SPI_06382</name>
</gene>
<keyword evidence="3 5" id="KW-1133">Transmembrane helix</keyword>
<evidence type="ECO:0000313" key="7">
    <source>
        <dbReference type="EMBL" id="OAA59180.1"/>
    </source>
</evidence>
<keyword evidence="8" id="KW-1185">Reference proteome</keyword>
<comment type="caution">
    <text evidence="7">The sequence shown here is derived from an EMBL/GenBank/DDBJ whole genome shotgun (WGS) entry which is preliminary data.</text>
</comment>
<protein>
    <submittedName>
        <fullName evidence="7">Major facilitator superfamily domain, general substrate transporter</fullName>
    </submittedName>
</protein>
<comment type="subcellular location">
    <subcellularLocation>
        <location evidence="1">Membrane</location>
        <topology evidence="1">Multi-pass membrane protein</topology>
    </subcellularLocation>
</comment>
<dbReference type="EMBL" id="AZHD01000011">
    <property type="protein sequence ID" value="OAA59180.1"/>
    <property type="molecule type" value="Genomic_DNA"/>
</dbReference>
<dbReference type="GO" id="GO:0022857">
    <property type="term" value="F:transmembrane transporter activity"/>
    <property type="evidence" value="ECO:0007669"/>
    <property type="project" value="InterPro"/>
</dbReference>
<evidence type="ECO:0000256" key="1">
    <source>
        <dbReference type="ARBA" id="ARBA00004141"/>
    </source>
</evidence>
<dbReference type="STRING" id="1081102.A0A167S313"/>
<dbReference type="AlphaFoldDB" id="A0A167S313"/>
<keyword evidence="4 5" id="KW-0472">Membrane</keyword>
<dbReference type="PANTHER" id="PTHR23502">
    <property type="entry name" value="MAJOR FACILITATOR SUPERFAMILY"/>
    <property type="match status" value="1"/>
</dbReference>
<dbReference type="InterPro" id="IPR020846">
    <property type="entry name" value="MFS_dom"/>
</dbReference>
<evidence type="ECO:0000256" key="3">
    <source>
        <dbReference type="ARBA" id="ARBA00022989"/>
    </source>
</evidence>
<feature type="domain" description="Major facilitator superfamily (MFS) profile" evidence="6">
    <location>
        <begin position="18"/>
        <end position="381"/>
    </location>
</feature>